<evidence type="ECO:0000313" key="8">
    <source>
        <dbReference type="Proteomes" id="UP000631670"/>
    </source>
</evidence>
<dbReference type="Pfam" id="PF02254">
    <property type="entry name" value="TrkA_N"/>
    <property type="match status" value="1"/>
</dbReference>
<evidence type="ECO:0000256" key="3">
    <source>
        <dbReference type="ARBA" id="ARBA00022958"/>
    </source>
</evidence>
<feature type="domain" description="RCK C-terminal" evidence="6">
    <location>
        <begin position="133"/>
        <end position="215"/>
    </location>
</feature>
<reference evidence="7 8" key="1">
    <citation type="submission" date="2020-10" db="EMBL/GenBank/DDBJ databases">
        <title>Sequencing the genomes of 1000 actinobacteria strains.</title>
        <authorList>
            <person name="Klenk H.-P."/>
        </authorList>
    </citation>
    <scope>NUCLEOTIDE SEQUENCE [LARGE SCALE GENOMIC DNA]</scope>
    <source>
        <strain evidence="7 8">DSM 44653</strain>
    </source>
</reference>
<proteinExistence type="predicted"/>
<dbReference type="SUPFAM" id="SSF51735">
    <property type="entry name" value="NAD(P)-binding Rossmann-fold domains"/>
    <property type="match status" value="1"/>
</dbReference>
<keyword evidence="3" id="KW-0630">Potassium</keyword>
<dbReference type="SUPFAM" id="SSF116726">
    <property type="entry name" value="TrkA C-terminal domain-like"/>
    <property type="match status" value="1"/>
</dbReference>
<keyword evidence="2" id="KW-0633">Potassium transport</keyword>
<comment type="caution">
    <text evidence="7">The sequence shown here is derived from an EMBL/GenBank/DDBJ whole genome shotgun (WGS) entry which is preliminary data.</text>
</comment>
<gene>
    <name evidence="7" type="ORF">H4696_000985</name>
</gene>
<evidence type="ECO:0000256" key="2">
    <source>
        <dbReference type="ARBA" id="ARBA00022538"/>
    </source>
</evidence>
<dbReference type="InterPro" id="IPR003148">
    <property type="entry name" value="RCK_N"/>
</dbReference>
<accession>A0ABR9HSH0</accession>
<dbReference type="InterPro" id="IPR006037">
    <property type="entry name" value="RCK_C"/>
</dbReference>
<evidence type="ECO:0000313" key="7">
    <source>
        <dbReference type="EMBL" id="MBE1493885.1"/>
    </source>
</evidence>
<dbReference type="InterPro" id="IPR036721">
    <property type="entry name" value="RCK_C_sf"/>
</dbReference>
<sequence length="219" mass="23503">MKVIIMGCGRVGSTLAQQLAVDGHDVCVIDRDSTTRELLPAGYGGGFVVGNGYHREVLRRAGIDDADAFVAVTSGDNTNIVGARIAKEDYRVPQVVARIYDPRRADIYRDLGIPTVASVRWTTNRIHRLLSHRNLDPDAVFGNGETLLVRETLPAWFTGRSFGEFEVAGEIRVIAVTRDGASFLPTGASVATAGDTVSFAVAASALPRLSAFLDKELGT</sequence>
<dbReference type="EMBL" id="JADBEG010000001">
    <property type="protein sequence ID" value="MBE1493885.1"/>
    <property type="molecule type" value="Genomic_DNA"/>
</dbReference>
<dbReference type="PROSITE" id="PS51202">
    <property type="entry name" value="RCK_C"/>
    <property type="match status" value="1"/>
</dbReference>
<organism evidence="7 8">
    <name type="scientific">Amycolatopsis lexingtonensis</name>
    <dbReference type="NCBI Taxonomy" id="218822"/>
    <lineage>
        <taxon>Bacteria</taxon>
        <taxon>Bacillati</taxon>
        <taxon>Actinomycetota</taxon>
        <taxon>Actinomycetes</taxon>
        <taxon>Pseudonocardiales</taxon>
        <taxon>Pseudonocardiaceae</taxon>
        <taxon>Amycolatopsis</taxon>
    </lineage>
</organism>
<evidence type="ECO:0000259" key="5">
    <source>
        <dbReference type="PROSITE" id="PS51201"/>
    </source>
</evidence>
<protein>
    <recommendedName>
        <fullName evidence="1">Trk system potassium uptake protein TrkA</fullName>
    </recommendedName>
</protein>
<feature type="domain" description="RCK N-terminal" evidence="5">
    <location>
        <begin position="1"/>
        <end position="118"/>
    </location>
</feature>
<dbReference type="InterPro" id="IPR036291">
    <property type="entry name" value="NAD(P)-bd_dom_sf"/>
</dbReference>
<keyword evidence="2" id="KW-0406">Ion transport</keyword>
<keyword evidence="2" id="KW-0813">Transport</keyword>
<dbReference type="RefSeq" id="WP_086864201.1">
    <property type="nucleotide sequence ID" value="NZ_JADBEG010000001.1"/>
</dbReference>
<dbReference type="InterPro" id="IPR006036">
    <property type="entry name" value="K_uptake_TrkA"/>
</dbReference>
<dbReference type="InterPro" id="IPR050721">
    <property type="entry name" value="Trk_Ktr_HKT_K-transport"/>
</dbReference>
<name>A0ABR9HSH0_9PSEU</name>
<dbReference type="Proteomes" id="UP000631670">
    <property type="component" value="Unassembled WGS sequence"/>
</dbReference>
<keyword evidence="8" id="KW-1185">Reference proteome</keyword>
<dbReference type="PRINTS" id="PR00335">
    <property type="entry name" value="KUPTAKETRKA"/>
</dbReference>
<dbReference type="Gene3D" id="3.40.50.720">
    <property type="entry name" value="NAD(P)-binding Rossmann-like Domain"/>
    <property type="match status" value="1"/>
</dbReference>
<evidence type="ECO:0000259" key="6">
    <source>
        <dbReference type="PROSITE" id="PS51202"/>
    </source>
</evidence>
<dbReference type="PANTHER" id="PTHR43833:SF8">
    <property type="entry name" value="TRK SYSTEM POTASSIUM UPTAKE PROTEIN TRKA"/>
    <property type="match status" value="1"/>
</dbReference>
<evidence type="ECO:0000256" key="4">
    <source>
        <dbReference type="ARBA" id="ARBA00023027"/>
    </source>
</evidence>
<keyword evidence="4" id="KW-0520">NAD</keyword>
<dbReference type="Gene3D" id="3.30.70.1450">
    <property type="entry name" value="Regulator of K+ conductance, C-terminal domain"/>
    <property type="match status" value="1"/>
</dbReference>
<dbReference type="PANTHER" id="PTHR43833">
    <property type="entry name" value="POTASSIUM CHANNEL PROTEIN 2-RELATED-RELATED"/>
    <property type="match status" value="1"/>
</dbReference>
<dbReference type="PROSITE" id="PS51201">
    <property type="entry name" value="RCK_N"/>
    <property type="match status" value="1"/>
</dbReference>
<evidence type="ECO:0000256" key="1">
    <source>
        <dbReference type="ARBA" id="ARBA00017378"/>
    </source>
</evidence>